<dbReference type="PROSITE" id="PS50097">
    <property type="entry name" value="BTB"/>
    <property type="match status" value="1"/>
</dbReference>
<name>A0AA39C4B0_9HYME</name>
<keyword evidence="3" id="KW-1185">Reference proteome</keyword>
<reference evidence="2" key="1">
    <citation type="journal article" date="2023" name="bioRxiv">
        <title>Scaffold-level genome assemblies of two parasitoid biocontrol wasps reveal the parthenogenesis mechanism and an associated novel virus.</title>
        <authorList>
            <person name="Inwood S."/>
            <person name="Skelly J."/>
            <person name="Guhlin J."/>
            <person name="Harrop T."/>
            <person name="Goldson S."/>
            <person name="Dearden P."/>
        </authorList>
    </citation>
    <scope>NUCLEOTIDE SEQUENCE</scope>
    <source>
        <strain evidence="2">Irish</strain>
        <tissue evidence="2">Whole body</tissue>
    </source>
</reference>
<sequence>MSAMSDKNPDSNTNLIPSVPNDFKELFKDKTSTDVTFIFVGGIIKAHKVVLMARSPVFKEMFTQKMANQQNYEIKITDIDIEVFEEILQYIYTNNISSLDKNHVIKLLHPVCKYKLDALKEVCGESIWKEITVENASRTLVMANTYKMARLQIRTLDYIYEHFDEITKAPSYERMKNKHPKIAMMIEIFKQMKEGKEKLVIHLLERRIAFE</sequence>
<dbReference type="SUPFAM" id="SSF54695">
    <property type="entry name" value="POZ domain"/>
    <property type="match status" value="1"/>
</dbReference>
<dbReference type="InterPro" id="IPR011333">
    <property type="entry name" value="SKP1/BTB/POZ_sf"/>
</dbReference>
<reference evidence="2" key="2">
    <citation type="submission" date="2023-03" db="EMBL/GenBank/DDBJ databases">
        <authorList>
            <person name="Inwood S.N."/>
            <person name="Skelly J.G."/>
            <person name="Guhlin J."/>
            <person name="Harrop T.W.R."/>
            <person name="Goldson S.G."/>
            <person name="Dearden P.K."/>
        </authorList>
    </citation>
    <scope>NUCLEOTIDE SEQUENCE</scope>
    <source>
        <strain evidence="2">Irish</strain>
        <tissue evidence="2">Whole body</tissue>
    </source>
</reference>
<dbReference type="EMBL" id="JAQQBS010001425">
    <property type="protein sequence ID" value="KAK0157656.1"/>
    <property type="molecule type" value="Genomic_DNA"/>
</dbReference>
<dbReference type="InterPro" id="IPR000210">
    <property type="entry name" value="BTB/POZ_dom"/>
</dbReference>
<dbReference type="PANTHER" id="PTHR24413">
    <property type="entry name" value="SPECKLE-TYPE POZ PROTEIN"/>
    <property type="match status" value="1"/>
</dbReference>
<evidence type="ECO:0000313" key="3">
    <source>
        <dbReference type="Proteomes" id="UP001168990"/>
    </source>
</evidence>
<comment type="caution">
    <text evidence="2">The sequence shown here is derived from an EMBL/GenBank/DDBJ whole genome shotgun (WGS) entry which is preliminary data.</text>
</comment>
<organism evidence="2 3">
    <name type="scientific">Microctonus aethiopoides</name>
    <dbReference type="NCBI Taxonomy" id="144406"/>
    <lineage>
        <taxon>Eukaryota</taxon>
        <taxon>Metazoa</taxon>
        <taxon>Ecdysozoa</taxon>
        <taxon>Arthropoda</taxon>
        <taxon>Hexapoda</taxon>
        <taxon>Insecta</taxon>
        <taxon>Pterygota</taxon>
        <taxon>Neoptera</taxon>
        <taxon>Endopterygota</taxon>
        <taxon>Hymenoptera</taxon>
        <taxon>Apocrita</taxon>
        <taxon>Ichneumonoidea</taxon>
        <taxon>Braconidae</taxon>
        <taxon>Euphorinae</taxon>
        <taxon>Microctonus</taxon>
    </lineage>
</organism>
<dbReference type="Proteomes" id="UP001168990">
    <property type="component" value="Unassembled WGS sequence"/>
</dbReference>
<dbReference type="Pfam" id="PF00651">
    <property type="entry name" value="BTB"/>
    <property type="match status" value="1"/>
</dbReference>
<evidence type="ECO:0000313" key="2">
    <source>
        <dbReference type="EMBL" id="KAK0157656.1"/>
    </source>
</evidence>
<dbReference type="CDD" id="cd18186">
    <property type="entry name" value="BTB_POZ_ZBTB_KLHL-like"/>
    <property type="match status" value="1"/>
</dbReference>
<gene>
    <name evidence="2" type="ORF">PV328_011367</name>
</gene>
<dbReference type="Gene3D" id="1.25.40.420">
    <property type="match status" value="1"/>
</dbReference>
<accession>A0AA39C4B0</accession>
<feature type="domain" description="BTB" evidence="1">
    <location>
        <begin position="33"/>
        <end position="100"/>
    </location>
</feature>
<proteinExistence type="predicted"/>
<dbReference type="Gene3D" id="3.30.710.10">
    <property type="entry name" value="Potassium Channel Kv1.1, Chain A"/>
    <property type="match status" value="1"/>
</dbReference>
<evidence type="ECO:0000259" key="1">
    <source>
        <dbReference type="PROSITE" id="PS50097"/>
    </source>
</evidence>
<dbReference type="SMART" id="SM00225">
    <property type="entry name" value="BTB"/>
    <property type="match status" value="1"/>
</dbReference>
<dbReference type="AlphaFoldDB" id="A0AA39C4B0"/>
<protein>
    <recommendedName>
        <fullName evidence="1">BTB domain-containing protein</fullName>
    </recommendedName>
</protein>